<name>Q2S9G2_HAHCH</name>
<dbReference type="eggNOG" id="COG3555">
    <property type="taxonomic scope" value="Bacteria"/>
</dbReference>
<keyword evidence="3" id="KW-1185">Reference proteome</keyword>
<dbReference type="InterPro" id="IPR027443">
    <property type="entry name" value="IPNS-like_sf"/>
</dbReference>
<dbReference type="Pfam" id="PF05118">
    <property type="entry name" value="Asp_Arg_Hydrox"/>
    <property type="match status" value="1"/>
</dbReference>
<evidence type="ECO:0000313" key="2">
    <source>
        <dbReference type="EMBL" id="ABC32712.1"/>
    </source>
</evidence>
<evidence type="ECO:0000313" key="3">
    <source>
        <dbReference type="Proteomes" id="UP000000238"/>
    </source>
</evidence>
<dbReference type="KEGG" id="hch:HCH_06063"/>
<evidence type="ECO:0000259" key="1">
    <source>
        <dbReference type="Pfam" id="PF05118"/>
    </source>
</evidence>
<feature type="domain" description="Aspartyl/asparaginy/proline hydroxylase" evidence="1">
    <location>
        <begin position="44"/>
        <end position="180"/>
    </location>
</feature>
<dbReference type="Proteomes" id="UP000000238">
    <property type="component" value="Chromosome"/>
</dbReference>
<dbReference type="EMBL" id="CP000155">
    <property type="protein sequence ID" value="ABC32712.1"/>
    <property type="molecule type" value="Genomic_DNA"/>
</dbReference>
<organism evidence="2 3">
    <name type="scientific">Hahella chejuensis (strain KCTC 2396)</name>
    <dbReference type="NCBI Taxonomy" id="349521"/>
    <lineage>
        <taxon>Bacteria</taxon>
        <taxon>Pseudomonadati</taxon>
        <taxon>Pseudomonadota</taxon>
        <taxon>Gammaproteobacteria</taxon>
        <taxon>Oceanospirillales</taxon>
        <taxon>Hahellaceae</taxon>
        <taxon>Hahella</taxon>
    </lineage>
</organism>
<dbReference type="SUPFAM" id="SSF51197">
    <property type="entry name" value="Clavaminate synthase-like"/>
    <property type="match status" value="1"/>
</dbReference>
<gene>
    <name evidence="2" type="ordered locus">HCH_06063</name>
</gene>
<dbReference type="AlphaFoldDB" id="Q2S9G2"/>
<dbReference type="RefSeq" id="WP_011399770.1">
    <property type="nucleotide sequence ID" value="NC_007645.1"/>
</dbReference>
<protein>
    <recommendedName>
        <fullName evidence="1">Aspartyl/asparaginy/proline hydroxylase domain-containing protein</fullName>
    </recommendedName>
</protein>
<dbReference type="OrthoDB" id="1441538at2"/>
<dbReference type="Gene3D" id="2.60.120.330">
    <property type="entry name" value="B-lactam Antibiotic, Isopenicillin N Synthase, Chain"/>
    <property type="match status" value="1"/>
</dbReference>
<dbReference type="HOGENOM" id="CLU_092409_0_0_6"/>
<sequence>MTEPLSFARIDVNIDLPALKSDLQRIRELPWIHHVNQRDYSGEWDVMSLRCPAHYREAHPILQGFAIESCDDWVDLPVLEQCPGLHKFLASLRCPLKSVRLMRLRPGAEIKPHRDHGVSLEHGEARLHVPIESHELLEFWVNDHLVPMQEGELWYLNVDQTHSVINRGDCDRINLVIDCVADEWLREKIETSLLTCQGRYFDELCP</sequence>
<proteinExistence type="predicted"/>
<dbReference type="InterPro" id="IPR007803">
    <property type="entry name" value="Asp/Arg/Pro-Hydrxlase"/>
</dbReference>
<accession>Q2S9G2</accession>
<dbReference type="STRING" id="349521.HCH_06063"/>
<reference evidence="2 3" key="1">
    <citation type="journal article" date="2005" name="Nucleic Acids Res.">
        <title>Genomic blueprint of Hahella chejuensis, a marine microbe producing an algicidal agent.</title>
        <authorList>
            <person name="Jeong H."/>
            <person name="Yim J.H."/>
            <person name="Lee C."/>
            <person name="Choi S.-H."/>
            <person name="Park Y.K."/>
            <person name="Yoon S.H."/>
            <person name="Hur C.-G."/>
            <person name="Kang H.-Y."/>
            <person name="Kim D."/>
            <person name="Lee H.H."/>
            <person name="Park K.H."/>
            <person name="Park S.-H."/>
            <person name="Park H.-S."/>
            <person name="Lee H.K."/>
            <person name="Oh T.K."/>
            <person name="Kim J.F."/>
        </authorList>
    </citation>
    <scope>NUCLEOTIDE SEQUENCE [LARGE SCALE GENOMIC DNA]</scope>
    <source>
        <strain evidence="2 3">KCTC 2396</strain>
    </source>
</reference>